<feature type="transmembrane region" description="Helical" evidence="7">
    <location>
        <begin position="102"/>
        <end position="121"/>
    </location>
</feature>
<keyword evidence="4 7" id="KW-0812">Transmembrane</keyword>
<dbReference type="Proteomes" id="UP000601990">
    <property type="component" value="Unassembled WGS sequence"/>
</dbReference>
<keyword evidence="7" id="KW-0997">Cell inner membrane</keyword>
<keyword evidence="5 7" id="KW-1133">Transmembrane helix</keyword>
<evidence type="ECO:0000256" key="4">
    <source>
        <dbReference type="ARBA" id="ARBA00022692"/>
    </source>
</evidence>
<evidence type="ECO:0000256" key="6">
    <source>
        <dbReference type="ARBA" id="ARBA00023136"/>
    </source>
</evidence>
<feature type="transmembrane region" description="Helical" evidence="7">
    <location>
        <begin position="78"/>
        <end position="95"/>
    </location>
</feature>
<feature type="transmembrane region" description="Helical" evidence="7">
    <location>
        <begin position="127"/>
        <end position="144"/>
    </location>
</feature>
<proteinExistence type="inferred from homology"/>
<evidence type="ECO:0000256" key="3">
    <source>
        <dbReference type="ARBA" id="ARBA00022475"/>
    </source>
</evidence>
<keyword evidence="10" id="KW-1185">Reference proteome</keyword>
<dbReference type="PANTHER" id="PTHR33778:SF1">
    <property type="entry name" value="MAGNESIUM TRANSPORTER YHID-RELATED"/>
    <property type="match status" value="1"/>
</dbReference>
<feature type="domain" description="MgtC/SapB/SrpB/YhiD N-terminal" evidence="8">
    <location>
        <begin position="25"/>
        <end position="148"/>
    </location>
</feature>
<name>A0ABX1MZG6_9RHOO</name>
<reference evidence="9" key="1">
    <citation type="submission" date="2019-12" db="EMBL/GenBank/DDBJ databases">
        <title>Comparative genomics gives insights into the taxonomy of the Azoarcus-Aromatoleum group and reveals separate origins of nif in the plant-associated Azoarcus and non-plant-associated Aromatoleum sub-groups.</title>
        <authorList>
            <person name="Lafos M."/>
            <person name="Maluk M."/>
            <person name="Batista M."/>
            <person name="Junghare M."/>
            <person name="Carmona M."/>
            <person name="Faoro H."/>
            <person name="Cruz L.M."/>
            <person name="Battistoni F."/>
            <person name="De Souza E."/>
            <person name="Pedrosa F."/>
            <person name="Chen W.-M."/>
            <person name="Poole P.S."/>
            <person name="Dixon R.A."/>
            <person name="James E.K."/>
        </authorList>
    </citation>
    <scope>NUCLEOTIDE SEQUENCE</scope>
    <source>
        <strain evidence="9">U120</strain>
    </source>
</reference>
<dbReference type="Pfam" id="PF02308">
    <property type="entry name" value="MgtC"/>
    <property type="match status" value="1"/>
</dbReference>
<dbReference type="PRINTS" id="PR01837">
    <property type="entry name" value="MGTCSAPBPROT"/>
</dbReference>
<gene>
    <name evidence="9" type="ORF">GO608_08640</name>
</gene>
<keyword evidence="3" id="KW-1003">Cell membrane</keyword>
<evidence type="ECO:0000259" key="8">
    <source>
        <dbReference type="Pfam" id="PF02308"/>
    </source>
</evidence>
<evidence type="ECO:0000313" key="10">
    <source>
        <dbReference type="Proteomes" id="UP000601990"/>
    </source>
</evidence>
<dbReference type="PANTHER" id="PTHR33778">
    <property type="entry name" value="PROTEIN MGTC"/>
    <property type="match status" value="1"/>
</dbReference>
<dbReference type="RefSeq" id="WP_211159393.1">
    <property type="nucleotide sequence ID" value="NZ_WTVH02000010.1"/>
</dbReference>
<sequence>MDTILAELSAGLGGFQELARPVLRLMVALLCGAVIGMQRERAGKAAGLRTHILVASGSTLFVIAAVEGGMDSSGLSRVIQGLITGIGFLGAGAILKRERENNIRGLTTAAGIWMTSAIGVTIGTGRFGVAIAATVITWVVLSVLRQIEIWTDTEGNDRP</sequence>
<comment type="similarity">
    <text evidence="2 7">Belongs to the MgtC/SapB family.</text>
</comment>
<feature type="transmembrane region" description="Helical" evidence="7">
    <location>
        <begin position="48"/>
        <end position="66"/>
    </location>
</feature>
<accession>A0ABX1MZG6</accession>
<comment type="subcellular location">
    <subcellularLocation>
        <location evidence="7">Cell inner membrane</location>
        <topology evidence="7">Multi-pass membrane protein</topology>
    </subcellularLocation>
    <subcellularLocation>
        <location evidence="1">Cell membrane</location>
        <topology evidence="1">Multi-pass membrane protein</topology>
    </subcellularLocation>
</comment>
<dbReference type="InterPro" id="IPR049177">
    <property type="entry name" value="MgtC_SapB_SrpB_YhiD_N"/>
</dbReference>
<evidence type="ECO:0000313" key="9">
    <source>
        <dbReference type="EMBL" id="NMF93395.1"/>
    </source>
</evidence>
<evidence type="ECO:0000256" key="7">
    <source>
        <dbReference type="RuleBase" id="RU365041"/>
    </source>
</evidence>
<evidence type="ECO:0000256" key="5">
    <source>
        <dbReference type="ARBA" id="ARBA00022989"/>
    </source>
</evidence>
<comment type="caution">
    <text evidence="9">The sequence shown here is derived from an EMBL/GenBank/DDBJ whole genome shotgun (WGS) entry which is preliminary data.</text>
</comment>
<keyword evidence="6 7" id="KW-0472">Membrane</keyword>
<protein>
    <recommendedName>
        <fullName evidence="7">Protein MgtC</fullName>
    </recommendedName>
</protein>
<dbReference type="InterPro" id="IPR003416">
    <property type="entry name" value="MgtC/SapB/SrpB/YhiD_fam"/>
</dbReference>
<evidence type="ECO:0000256" key="1">
    <source>
        <dbReference type="ARBA" id="ARBA00004651"/>
    </source>
</evidence>
<dbReference type="EMBL" id="WTVH01000013">
    <property type="protein sequence ID" value="NMF93395.1"/>
    <property type="molecule type" value="Genomic_DNA"/>
</dbReference>
<evidence type="ECO:0000256" key="2">
    <source>
        <dbReference type="ARBA" id="ARBA00009298"/>
    </source>
</evidence>
<organism evidence="9 10">
    <name type="scientific">Aromatoleum buckelii</name>
    <dbReference type="NCBI Taxonomy" id="200254"/>
    <lineage>
        <taxon>Bacteria</taxon>
        <taxon>Pseudomonadati</taxon>
        <taxon>Pseudomonadota</taxon>
        <taxon>Betaproteobacteria</taxon>
        <taxon>Rhodocyclales</taxon>
        <taxon>Rhodocyclaceae</taxon>
        <taxon>Aromatoleum</taxon>
    </lineage>
</organism>